<evidence type="ECO:0000313" key="3">
    <source>
        <dbReference type="EMBL" id="KDS59472.1"/>
    </source>
</evidence>
<feature type="domain" description="DUF4185" evidence="2">
    <location>
        <begin position="165"/>
        <end position="469"/>
    </location>
</feature>
<dbReference type="Proteomes" id="UP000028013">
    <property type="component" value="Unassembled WGS sequence"/>
</dbReference>
<organism evidence="3 4">
    <name type="scientific">Bacteroides uniformis str. 3978 T3 ii</name>
    <dbReference type="NCBI Taxonomy" id="1339349"/>
    <lineage>
        <taxon>Bacteria</taxon>
        <taxon>Pseudomonadati</taxon>
        <taxon>Bacteroidota</taxon>
        <taxon>Bacteroidia</taxon>
        <taxon>Bacteroidales</taxon>
        <taxon>Bacteroidaceae</taxon>
        <taxon>Bacteroides</taxon>
    </lineage>
</organism>
<reference evidence="3 4" key="1">
    <citation type="submission" date="2014-04" db="EMBL/GenBank/DDBJ databases">
        <authorList>
            <person name="Sears C."/>
            <person name="Carroll K."/>
            <person name="Sack B.R."/>
            <person name="Qadri F."/>
            <person name="Myers L.L."/>
            <person name="Chung G.-T."/>
            <person name="Escheverria P."/>
            <person name="Fraser C.M."/>
            <person name="Sadzewicz L."/>
            <person name="Shefchek K.A."/>
            <person name="Tallon L."/>
            <person name="Das S.P."/>
            <person name="Daugherty S."/>
            <person name="Mongodin E.F."/>
        </authorList>
    </citation>
    <scope>NUCLEOTIDE SEQUENCE [LARGE SCALE GENOMIC DNA]</scope>
    <source>
        <strain evidence="3 4">3978 T3 ii</strain>
    </source>
</reference>
<evidence type="ECO:0000259" key="2">
    <source>
        <dbReference type="Pfam" id="PF13810"/>
    </source>
</evidence>
<evidence type="ECO:0000313" key="4">
    <source>
        <dbReference type="Proteomes" id="UP000028013"/>
    </source>
</evidence>
<keyword evidence="1" id="KW-0732">Signal</keyword>
<name>A0A078SBQ7_BACUN</name>
<feature type="signal peptide" evidence="1">
    <location>
        <begin position="1"/>
        <end position="20"/>
    </location>
</feature>
<comment type="caution">
    <text evidence="3">The sequence shown here is derived from an EMBL/GenBank/DDBJ whole genome shotgun (WGS) entry which is preliminary data.</text>
</comment>
<dbReference type="PROSITE" id="PS51257">
    <property type="entry name" value="PROKAR_LIPOPROTEIN"/>
    <property type="match status" value="1"/>
</dbReference>
<sequence length="477" mass="54103">MIRIHVLLLASLLSIWGLTSCENSDTDKVNSYNLEVNLSQNEITAINGIISIKVSIKEFDQLAYLVINKINDTNNISEKYIKSNLSPEYIFEYIIKKDDSSTFYFEFIAVDNNNQSSEISKLIVNKGIVNYSRELKFSNLKCVSRITGAEINGTNGLPIVEFEVNNRTNELYNVGGTDLGIVWELQPGHYGFFFGDTFGSDFYPNFVNPGPNGSNWRSNVLLFSDDQDLSDGLTINGAAMDESGKNAREICYGGKDGSGNGDWTSIPTAAIRANGIDYVHYMNIRNWAGWITNFSSLYKSSDNGITWTRCQNVKFGSTSNFGQVSYFKKDGYIYMVGTITGRDNKPHLARFLEENIENQTEYEFWNGSGWIKGNETAATPLFNDISGELSIAYHPEFKKWILLYFNSTRYDISFRTADHIIGEWSKPQKLVDGWQYSQLYGSYIHPISLKGNILYFIMSMWLPYNTYLMSAELKCNP</sequence>
<dbReference type="EMBL" id="JNHN01000064">
    <property type="protein sequence ID" value="KDS59472.1"/>
    <property type="molecule type" value="Genomic_DNA"/>
</dbReference>
<dbReference type="RefSeq" id="WP_035447468.1">
    <property type="nucleotide sequence ID" value="NZ_JNHN01000064.1"/>
</dbReference>
<accession>A0A078SBQ7</accession>
<dbReference type="AlphaFoldDB" id="A0A078SBQ7"/>
<dbReference type="PATRIC" id="fig|1339349.3.peg.468"/>
<dbReference type="Pfam" id="PF13810">
    <property type="entry name" value="DUF4185"/>
    <property type="match status" value="1"/>
</dbReference>
<gene>
    <name evidence="3" type="ORF">M094_3615</name>
</gene>
<evidence type="ECO:0000256" key="1">
    <source>
        <dbReference type="SAM" id="SignalP"/>
    </source>
</evidence>
<dbReference type="InterPro" id="IPR025442">
    <property type="entry name" value="DUF4185"/>
</dbReference>
<feature type="chain" id="PRO_5001745467" description="DUF4185 domain-containing protein" evidence="1">
    <location>
        <begin position="21"/>
        <end position="477"/>
    </location>
</feature>
<protein>
    <recommendedName>
        <fullName evidence="2">DUF4185 domain-containing protein</fullName>
    </recommendedName>
</protein>
<proteinExistence type="predicted"/>